<organism evidence="2 3">
    <name type="scientific">Eumeta variegata</name>
    <name type="common">Bagworm moth</name>
    <name type="synonym">Eumeta japonica</name>
    <dbReference type="NCBI Taxonomy" id="151549"/>
    <lineage>
        <taxon>Eukaryota</taxon>
        <taxon>Metazoa</taxon>
        <taxon>Ecdysozoa</taxon>
        <taxon>Arthropoda</taxon>
        <taxon>Hexapoda</taxon>
        <taxon>Insecta</taxon>
        <taxon>Pterygota</taxon>
        <taxon>Neoptera</taxon>
        <taxon>Endopterygota</taxon>
        <taxon>Lepidoptera</taxon>
        <taxon>Glossata</taxon>
        <taxon>Ditrysia</taxon>
        <taxon>Tineoidea</taxon>
        <taxon>Psychidae</taxon>
        <taxon>Oiketicinae</taxon>
        <taxon>Eumeta</taxon>
    </lineage>
</organism>
<dbReference type="GO" id="GO:0005524">
    <property type="term" value="F:ATP binding"/>
    <property type="evidence" value="ECO:0007669"/>
    <property type="project" value="UniProtKB-KW"/>
</dbReference>
<dbReference type="PANTHER" id="PTHR19229:SF250">
    <property type="entry name" value="ABC TRANSPORTER DOMAIN-CONTAINING PROTEIN-RELATED"/>
    <property type="match status" value="1"/>
</dbReference>
<keyword evidence="3" id="KW-1185">Reference proteome</keyword>
<reference evidence="2 3" key="1">
    <citation type="journal article" date="2019" name="Commun. Biol.">
        <title>The bagworm genome reveals a unique fibroin gene that provides high tensile strength.</title>
        <authorList>
            <person name="Kono N."/>
            <person name="Nakamura H."/>
            <person name="Ohtoshi R."/>
            <person name="Tomita M."/>
            <person name="Numata K."/>
            <person name="Arakawa K."/>
        </authorList>
    </citation>
    <scope>NUCLEOTIDE SEQUENCE [LARGE SCALE GENOMIC DNA]</scope>
</reference>
<evidence type="ECO:0000256" key="1">
    <source>
        <dbReference type="SAM" id="Phobius"/>
    </source>
</evidence>
<name>A0A4C1WUY4_EUMVA</name>
<feature type="transmembrane region" description="Helical" evidence="1">
    <location>
        <begin position="53"/>
        <end position="72"/>
    </location>
</feature>
<accession>A0A4C1WUY4</accession>
<gene>
    <name evidence="2" type="primary">Abca3</name>
    <name evidence="2" type="ORF">EVAR_42903_1</name>
</gene>
<dbReference type="GO" id="GO:0140359">
    <property type="term" value="F:ABC-type transporter activity"/>
    <property type="evidence" value="ECO:0007669"/>
    <property type="project" value="InterPro"/>
</dbReference>
<dbReference type="GO" id="GO:0005319">
    <property type="term" value="F:lipid transporter activity"/>
    <property type="evidence" value="ECO:0007669"/>
    <property type="project" value="TreeGrafter"/>
</dbReference>
<sequence length="371" mass="42630">MRKILKLASKATRYPNFLFIDPMAIPITRNASAFAKLRLLMWKNFLQQWRHKWRTLIEVILPVLTMSLVLIMRMQIQPRNRDEFLYPPIAVGSFNYSRSILLRMELGNLTFAYSPTSPLLEEVIHSSVASLVSSDDTGIFPSSMETKVISYNNSQQLNTLYMEEENTRLVLAAIQFDDFLLGATELPKDISYSIRFPARPRAHSFYGMGAPSWRTDLLFPVFERMGPREPSDEDGGNNPGYISELFIALQHSVSMELVSRLTDVDLREYPISVQRFPHPAYSHDFATEILQHVLPALFLISFSYTVINLVKSITLEKEMQLKNHKAVFVEGRVSLCVDLNTLDYEREIKYGDAAKAINISHQFTTQEHKKL</sequence>
<dbReference type="OrthoDB" id="10255969at2759"/>
<comment type="caution">
    <text evidence="2">The sequence shown here is derived from an EMBL/GenBank/DDBJ whole genome shotgun (WGS) entry which is preliminary data.</text>
</comment>
<dbReference type="STRING" id="151549.A0A4C1WUY4"/>
<dbReference type="EMBL" id="BGZK01000653">
    <property type="protein sequence ID" value="GBP54703.1"/>
    <property type="molecule type" value="Genomic_DNA"/>
</dbReference>
<keyword evidence="2" id="KW-0547">Nucleotide-binding</keyword>
<keyword evidence="1" id="KW-1133">Transmembrane helix</keyword>
<dbReference type="GO" id="GO:0016020">
    <property type="term" value="C:membrane"/>
    <property type="evidence" value="ECO:0007669"/>
    <property type="project" value="InterPro"/>
</dbReference>
<dbReference type="PANTHER" id="PTHR19229">
    <property type="entry name" value="ATP-BINDING CASSETTE TRANSPORTER SUBFAMILY A ABCA"/>
    <property type="match status" value="1"/>
</dbReference>
<dbReference type="InterPro" id="IPR026082">
    <property type="entry name" value="ABCA"/>
</dbReference>
<evidence type="ECO:0000313" key="2">
    <source>
        <dbReference type="EMBL" id="GBP54703.1"/>
    </source>
</evidence>
<proteinExistence type="predicted"/>
<dbReference type="AlphaFoldDB" id="A0A4C1WUY4"/>
<dbReference type="Proteomes" id="UP000299102">
    <property type="component" value="Unassembled WGS sequence"/>
</dbReference>
<keyword evidence="1" id="KW-0812">Transmembrane</keyword>
<keyword evidence="1" id="KW-0472">Membrane</keyword>
<protein>
    <submittedName>
        <fullName evidence="2">ATP-binding cassette sub-family A member 3</fullName>
    </submittedName>
</protein>
<evidence type="ECO:0000313" key="3">
    <source>
        <dbReference type="Proteomes" id="UP000299102"/>
    </source>
</evidence>
<keyword evidence="2" id="KW-0067">ATP-binding</keyword>